<gene>
    <name evidence="2" type="ORF">SBRCBS47491_008466</name>
</gene>
<accession>A0ABP0CPK6</accession>
<reference evidence="2 3" key="1">
    <citation type="submission" date="2024-01" db="EMBL/GenBank/DDBJ databases">
        <authorList>
            <person name="Allen C."/>
            <person name="Tagirdzhanova G."/>
        </authorList>
    </citation>
    <scope>NUCLEOTIDE SEQUENCE [LARGE SCALE GENOMIC DNA]</scope>
</reference>
<feature type="region of interest" description="Disordered" evidence="1">
    <location>
        <begin position="1"/>
        <end position="72"/>
    </location>
</feature>
<feature type="compositionally biased region" description="Low complexity" evidence="1">
    <location>
        <begin position="9"/>
        <end position="69"/>
    </location>
</feature>
<dbReference type="EMBL" id="CAWUHC010000110">
    <property type="protein sequence ID" value="CAK7233016.1"/>
    <property type="molecule type" value="Genomic_DNA"/>
</dbReference>
<evidence type="ECO:0000256" key="1">
    <source>
        <dbReference type="SAM" id="MobiDB-lite"/>
    </source>
</evidence>
<evidence type="ECO:0000313" key="2">
    <source>
        <dbReference type="EMBL" id="CAK7233016.1"/>
    </source>
</evidence>
<name>A0ABP0CPK6_9PEZI</name>
<proteinExistence type="predicted"/>
<organism evidence="2 3">
    <name type="scientific">Sporothrix bragantina</name>
    <dbReference type="NCBI Taxonomy" id="671064"/>
    <lineage>
        <taxon>Eukaryota</taxon>
        <taxon>Fungi</taxon>
        <taxon>Dikarya</taxon>
        <taxon>Ascomycota</taxon>
        <taxon>Pezizomycotina</taxon>
        <taxon>Sordariomycetes</taxon>
        <taxon>Sordariomycetidae</taxon>
        <taxon>Ophiostomatales</taxon>
        <taxon>Ophiostomataceae</taxon>
        <taxon>Sporothrix</taxon>
    </lineage>
</organism>
<keyword evidence="3" id="KW-1185">Reference proteome</keyword>
<sequence length="204" mass="22831">MVQTRGQARRLQQQQQQQQIQRQQPQQQPQQPAQPPQVQQPQQPQQQPQQRLQQQPPPQIAQQAPAARPAPHDKILKVSQRVIAWKKSKKNELRQQPPLLHSELSQLLVDLIDNMDTDGIWDKPNFDTGTKDGLKQTLELLEGEIHAVSNPSAKKRPRGAAGRKAVFLQKQLPAADKAAIKKAESKVAALIVLLDAAPTAHPVQ</sequence>
<dbReference type="Proteomes" id="UP001642406">
    <property type="component" value="Unassembled WGS sequence"/>
</dbReference>
<comment type="caution">
    <text evidence="2">The sequence shown here is derived from an EMBL/GenBank/DDBJ whole genome shotgun (WGS) entry which is preliminary data.</text>
</comment>
<feature type="non-terminal residue" evidence="2">
    <location>
        <position position="204"/>
    </location>
</feature>
<evidence type="ECO:0000313" key="3">
    <source>
        <dbReference type="Proteomes" id="UP001642406"/>
    </source>
</evidence>
<protein>
    <submittedName>
        <fullName evidence="2">Uncharacterized protein</fullName>
    </submittedName>
</protein>
<dbReference type="SUPFAM" id="SSF81995">
    <property type="entry name" value="beta-sandwich domain of Sec23/24"/>
    <property type="match status" value="1"/>
</dbReference>